<dbReference type="SUPFAM" id="SSF81296">
    <property type="entry name" value="E set domains"/>
    <property type="match status" value="1"/>
</dbReference>
<dbReference type="InterPro" id="IPR014756">
    <property type="entry name" value="Ig_E-set"/>
</dbReference>
<evidence type="ECO:0000313" key="5">
    <source>
        <dbReference type="Proteomes" id="UP000523863"/>
    </source>
</evidence>
<evidence type="ECO:0000256" key="2">
    <source>
        <dbReference type="SAM" id="Phobius"/>
    </source>
</evidence>
<dbReference type="PANTHER" id="PTHR19372">
    <property type="entry name" value="SULFITE REDUCTASE"/>
    <property type="match status" value="1"/>
</dbReference>
<dbReference type="SUPFAM" id="SSF56524">
    <property type="entry name" value="Oxidoreductase molybdopterin-binding domain"/>
    <property type="match status" value="1"/>
</dbReference>
<protein>
    <submittedName>
        <fullName evidence="4">DMSO/TMAO reductase YedYZ molybdopterin-dependent catalytic subunit</fullName>
    </submittedName>
</protein>
<dbReference type="Pfam" id="PF00174">
    <property type="entry name" value="Oxidored_molyb"/>
    <property type="match status" value="1"/>
</dbReference>
<organism evidence="4 5">
    <name type="scientific">Neomicrococcus lactis</name>
    <dbReference type="NCBI Taxonomy" id="732241"/>
    <lineage>
        <taxon>Bacteria</taxon>
        <taxon>Bacillati</taxon>
        <taxon>Actinomycetota</taxon>
        <taxon>Actinomycetes</taxon>
        <taxon>Micrococcales</taxon>
        <taxon>Micrococcaceae</taxon>
        <taxon>Neomicrococcus</taxon>
    </lineage>
</organism>
<evidence type="ECO:0000313" key="4">
    <source>
        <dbReference type="EMBL" id="MBB5598673.1"/>
    </source>
</evidence>
<dbReference type="AlphaFoldDB" id="A0A7W8YBV0"/>
<dbReference type="GO" id="GO:0008482">
    <property type="term" value="F:sulfite oxidase activity"/>
    <property type="evidence" value="ECO:0007669"/>
    <property type="project" value="TreeGrafter"/>
</dbReference>
<keyword evidence="2" id="KW-0472">Membrane</keyword>
<proteinExistence type="predicted"/>
<feature type="region of interest" description="Disordered" evidence="1">
    <location>
        <begin position="485"/>
        <end position="513"/>
    </location>
</feature>
<dbReference type="EMBL" id="JACHBL010000001">
    <property type="protein sequence ID" value="MBB5598673.1"/>
    <property type="molecule type" value="Genomic_DNA"/>
</dbReference>
<comment type="caution">
    <text evidence="4">The sequence shown here is derived from an EMBL/GenBank/DDBJ whole genome shotgun (WGS) entry which is preliminary data.</text>
</comment>
<feature type="transmembrane region" description="Helical" evidence="2">
    <location>
        <begin position="73"/>
        <end position="94"/>
    </location>
</feature>
<evidence type="ECO:0000259" key="3">
    <source>
        <dbReference type="Pfam" id="PF00174"/>
    </source>
</evidence>
<feature type="domain" description="Oxidoreductase molybdopterin-binding" evidence="3">
    <location>
        <begin position="249"/>
        <end position="398"/>
    </location>
</feature>
<name>A0A7W8YBV0_9MICC</name>
<reference evidence="4 5" key="1">
    <citation type="submission" date="2020-08" db="EMBL/GenBank/DDBJ databases">
        <title>Sequencing the genomes of 1000 actinobacteria strains.</title>
        <authorList>
            <person name="Klenk H.-P."/>
        </authorList>
    </citation>
    <scope>NUCLEOTIDE SEQUENCE [LARGE SCALE GENOMIC DNA]</scope>
    <source>
        <strain evidence="4 5">DSM 23694</strain>
    </source>
</reference>
<dbReference type="Gene3D" id="3.90.420.10">
    <property type="entry name" value="Oxidoreductase, molybdopterin-binding domain"/>
    <property type="match status" value="1"/>
</dbReference>
<keyword evidence="5" id="KW-1185">Reference proteome</keyword>
<feature type="compositionally biased region" description="Polar residues" evidence="1">
    <location>
        <begin position="485"/>
        <end position="504"/>
    </location>
</feature>
<gene>
    <name evidence="4" type="ORF">BKA12_001753</name>
</gene>
<dbReference type="GO" id="GO:0043546">
    <property type="term" value="F:molybdopterin cofactor binding"/>
    <property type="evidence" value="ECO:0007669"/>
    <property type="project" value="TreeGrafter"/>
</dbReference>
<sequence length="523" mass="55962">MDSAAPQTSRFPWRYALAGVCAALILFCSAQALSVFFANTSSPLVALGSTIIDFTPAWLKDWAIKLFGTNDKLFLFVVLTVVAAVLAGLVGLLARRNMRAAVTLVGVLAFILGVSVLSWSNASLVDVVPTLMGAVLGLGVLVWLTDVARRAAASSSLNTEPNPTETGAARRKFLLGATGSAALSLPAVGVAQTFRGAQNVVESARSALGLPPAKVKVPALPSGADLKVTGVSPFMTPNEDFYRIDTALSMPRIGPQSWSLRVHGMVEHEFTLTYDELVAKDLVEHYLTLICVSNEVSGDLVGNAKWLGYPLREILKQASPLPGADMVLSTSKDGFSASTPLEVLTDTREALLAVGMNGEPLPLDHGFPVRVVVPGLYGYVSATKWVVDLEVTRFQDKAAYWTSRGWSERGLVKMSSRIEAPRSFAQVPTGSVVFGGTAWAQTIGISKVEVQIDDGPWQEAELSTLVFADTWRQWRYEWKDATSGSHTATVRATNSGGELQTQTPADPAPDGASGWHRLQFTVA</sequence>
<dbReference type="InterPro" id="IPR036374">
    <property type="entry name" value="OxRdtase_Mopterin-bd_sf"/>
</dbReference>
<feature type="transmembrane region" description="Helical" evidence="2">
    <location>
        <begin position="101"/>
        <end position="121"/>
    </location>
</feature>
<dbReference type="PANTHER" id="PTHR19372:SF7">
    <property type="entry name" value="SULFITE OXIDASE, MITOCHONDRIAL"/>
    <property type="match status" value="1"/>
</dbReference>
<keyword evidence="2" id="KW-0812">Transmembrane</keyword>
<dbReference type="GO" id="GO:0006790">
    <property type="term" value="P:sulfur compound metabolic process"/>
    <property type="evidence" value="ECO:0007669"/>
    <property type="project" value="TreeGrafter"/>
</dbReference>
<feature type="transmembrane region" description="Helical" evidence="2">
    <location>
        <begin position="127"/>
        <end position="145"/>
    </location>
</feature>
<dbReference type="InterPro" id="IPR000572">
    <property type="entry name" value="OxRdtase_Mopterin-bd_dom"/>
</dbReference>
<accession>A0A7W8YBV0</accession>
<keyword evidence="2" id="KW-1133">Transmembrane helix</keyword>
<dbReference type="Gene3D" id="2.60.40.650">
    <property type="match status" value="1"/>
</dbReference>
<dbReference type="Proteomes" id="UP000523863">
    <property type="component" value="Unassembled WGS sequence"/>
</dbReference>
<dbReference type="GO" id="GO:0020037">
    <property type="term" value="F:heme binding"/>
    <property type="evidence" value="ECO:0007669"/>
    <property type="project" value="TreeGrafter"/>
</dbReference>
<dbReference type="RefSeq" id="WP_183642721.1">
    <property type="nucleotide sequence ID" value="NZ_JACHBL010000001.1"/>
</dbReference>
<evidence type="ECO:0000256" key="1">
    <source>
        <dbReference type="SAM" id="MobiDB-lite"/>
    </source>
</evidence>